<dbReference type="Gene3D" id="2.60.20.40">
    <property type="match status" value="4"/>
</dbReference>
<dbReference type="InterPro" id="IPR011049">
    <property type="entry name" value="Serralysin-like_metalloprot_C"/>
</dbReference>
<evidence type="ECO:0000259" key="4">
    <source>
        <dbReference type="Pfam" id="PF17945"/>
    </source>
</evidence>
<dbReference type="EC" id="3.1.3.1" evidence="5"/>
<dbReference type="Proteomes" id="UP000219020">
    <property type="component" value="Unassembled WGS sequence"/>
</dbReference>
<dbReference type="PANTHER" id="PTHR38340">
    <property type="entry name" value="S-LAYER PROTEIN"/>
    <property type="match status" value="1"/>
</dbReference>
<feature type="domain" description="Metalloprotease StcE C-terminal" evidence="4">
    <location>
        <begin position="31"/>
        <end position="120"/>
    </location>
</feature>
<comment type="caution">
    <text evidence="5">The sequence shown here is derived from an EMBL/GenBank/DDBJ whole genome shotgun (WGS) entry which is preliminary data.</text>
</comment>
<accession>A0A2A5T4G2</accession>
<dbReference type="AlphaFoldDB" id="A0A2A5T4G2"/>
<dbReference type="PROSITE" id="PS00330">
    <property type="entry name" value="HEMOLYSIN_CALCIUM"/>
    <property type="match status" value="2"/>
</dbReference>
<dbReference type="PANTHER" id="PTHR38340:SF1">
    <property type="entry name" value="S-LAYER PROTEIN"/>
    <property type="match status" value="1"/>
</dbReference>
<proteinExistence type="predicted"/>
<evidence type="ECO:0000256" key="2">
    <source>
        <dbReference type="ARBA" id="ARBA00022525"/>
    </source>
</evidence>
<evidence type="ECO:0000256" key="1">
    <source>
        <dbReference type="ARBA" id="ARBA00004613"/>
    </source>
</evidence>
<keyword evidence="2" id="KW-0964">Secreted</keyword>
<organism evidence="5 6">
    <name type="scientific">Candidatus Enterovibrio escicola</name>
    <dbReference type="NCBI Taxonomy" id="1927127"/>
    <lineage>
        <taxon>Bacteria</taxon>
        <taxon>Pseudomonadati</taxon>
        <taxon>Pseudomonadota</taxon>
        <taxon>Gammaproteobacteria</taxon>
        <taxon>Vibrionales</taxon>
        <taxon>Vibrionaceae</taxon>
        <taxon>Enterovibrio</taxon>
    </lineage>
</organism>
<dbReference type="Pfam" id="PF00353">
    <property type="entry name" value="HemolysinCabind"/>
    <property type="match status" value="2"/>
</dbReference>
<keyword evidence="5" id="KW-0378">Hydrolase</keyword>
<dbReference type="Pfam" id="PF17945">
    <property type="entry name" value="Crystall_4"/>
    <property type="match status" value="4"/>
</dbReference>
<feature type="domain" description="Metalloprotease StcE C-terminal" evidence="4">
    <location>
        <begin position="319"/>
        <end position="408"/>
    </location>
</feature>
<dbReference type="EMBL" id="NBYY01000012">
    <property type="protein sequence ID" value="PCS23008.1"/>
    <property type="molecule type" value="Genomic_DNA"/>
</dbReference>
<dbReference type="RefSeq" id="WP_158523632.1">
    <property type="nucleotide sequence ID" value="NZ_CAWNJE010000034.1"/>
</dbReference>
<dbReference type="Gene3D" id="2.150.10.10">
    <property type="entry name" value="Serralysin-like metalloprotease, C-terminal"/>
    <property type="match status" value="1"/>
</dbReference>
<dbReference type="GO" id="GO:0005576">
    <property type="term" value="C:extracellular region"/>
    <property type="evidence" value="ECO:0007669"/>
    <property type="project" value="UniProtKB-SubCell"/>
</dbReference>
<dbReference type="InterPro" id="IPR040966">
    <property type="entry name" value="StcE_C"/>
</dbReference>
<sequence>MTKVESLFSGTMALLALSIGNYSIAAEELQGCIVSLESNERYCLPVGQRSGYSLPDWINGHEVYVQASEGAAVMLSDMDNLSYHRLAIFSGTVTNQQLINVGAINGDRLNLSNPRSMRVVRDKNPLGCIISLKTKDKYCLPVGKSSDSSLPSWIKGHSVYVQASAGTAVMLSGLNNLSSDHLATFSGTVTNDKLIAVKALNGETLNFSTPHSMRVVSSDKALGCIISLESNDRFCLPVGQSSGYALPNWIKGHEIYVQASQGAGVMLSNWYDLTDTNVTAFAGTVNNQDLVSRRAVSGKEMDFSAPFSMKVVSDNQPLGCIVSLETNAKYCSTVFWMGRHKLPSWIYEHKISIQAAGGAAVAISERERLPYQHTVTFAGTVASKDINLIRADNYQLFDLSKPTYIEVVKDKAHSQILNGGYDNDIIYGSTGHDVIKGHDGSDTLYGNSGDDIIYGGSGHDTLYGGSGKDQLFGDGGFDSLYGNAGNDILHAGSVGDSLMDGGTGFDLYIGSQGNDTMIFDQEDFSDEGFIMDHETIYKGNKGFDILLVKGDANIDFSGSSFFSDSSIVPYHMAMTSIEAVIAGEGDQMVTIDGNAIYDQSNAVEQGSTDVNPEDWNGFVAWLGAGNDTFNLKAGGWHYYASGAAPAPLSSDMIASMSLSQEQVDELHSYIFSSMGGKQITVWTDANTVQLGGVNIH</sequence>
<evidence type="ECO:0000313" key="5">
    <source>
        <dbReference type="EMBL" id="PCS23008.1"/>
    </source>
</evidence>
<feature type="domain" description="Metalloprotease StcE C-terminal" evidence="4">
    <location>
        <begin position="127"/>
        <end position="216"/>
    </location>
</feature>
<name>A0A2A5T4G2_9GAMM</name>
<dbReference type="InterPro" id="IPR018511">
    <property type="entry name" value="Hemolysin-typ_Ca-bd_CS"/>
</dbReference>
<dbReference type="GeneID" id="66951520"/>
<dbReference type="InterPro" id="IPR050557">
    <property type="entry name" value="RTX_toxin/Mannuronan_C5-epim"/>
</dbReference>
<protein>
    <submittedName>
        <fullName evidence="5">Alkaline phosphatase</fullName>
        <ecNumber evidence="5">3.1.3.1</ecNumber>
    </submittedName>
</protein>
<comment type="subcellular location">
    <subcellularLocation>
        <location evidence="1">Secreted</location>
    </subcellularLocation>
</comment>
<gene>
    <name evidence="5" type="ORF">BTN49_1334</name>
</gene>
<evidence type="ECO:0000313" key="6">
    <source>
        <dbReference type="Proteomes" id="UP000219020"/>
    </source>
</evidence>
<keyword evidence="3" id="KW-0106">Calcium</keyword>
<reference evidence="6" key="1">
    <citation type="submission" date="2017-04" db="EMBL/GenBank/DDBJ databases">
        <title>Genome evolution of the luminous symbionts of deep sea anglerfish.</title>
        <authorList>
            <person name="Hendry T.A."/>
        </authorList>
    </citation>
    <scope>NUCLEOTIDE SEQUENCE [LARGE SCALE GENOMIC DNA]</scope>
</reference>
<dbReference type="InterPro" id="IPR001343">
    <property type="entry name" value="Hemolysn_Ca-bd"/>
</dbReference>
<dbReference type="GO" id="GO:0004035">
    <property type="term" value="F:alkaline phosphatase activity"/>
    <property type="evidence" value="ECO:0007669"/>
    <property type="project" value="UniProtKB-EC"/>
</dbReference>
<evidence type="ECO:0000256" key="3">
    <source>
        <dbReference type="ARBA" id="ARBA00022837"/>
    </source>
</evidence>
<keyword evidence="6" id="KW-1185">Reference proteome</keyword>
<dbReference type="SUPFAM" id="SSF51120">
    <property type="entry name" value="beta-Roll"/>
    <property type="match status" value="1"/>
</dbReference>
<feature type="domain" description="Metalloprotease StcE C-terminal" evidence="4">
    <location>
        <begin position="223"/>
        <end position="312"/>
    </location>
</feature>
<dbReference type="GO" id="GO:0005509">
    <property type="term" value="F:calcium ion binding"/>
    <property type="evidence" value="ECO:0007669"/>
    <property type="project" value="InterPro"/>
</dbReference>
<dbReference type="PRINTS" id="PR00313">
    <property type="entry name" value="CABNDNGRPT"/>
</dbReference>